<dbReference type="SUPFAM" id="SSF116907">
    <property type="entry name" value="Hook domain"/>
    <property type="match status" value="1"/>
</dbReference>
<name>A0A8D0H1P4_SPHPU</name>
<sequence length="54" mass="6413">VLFLKCERKEEFIERIKQLDIETQAGIVSHIQEVTQNQENVFDLQWLELPDMAP</sequence>
<dbReference type="Ensembl" id="ENSSPUT00000018255.1">
    <property type="protein sequence ID" value="ENSSPUP00000017134.1"/>
    <property type="gene ID" value="ENSSPUG00000013268.1"/>
</dbReference>
<dbReference type="GO" id="GO:0051959">
    <property type="term" value="F:dynein light intermediate chain binding"/>
    <property type="evidence" value="ECO:0007669"/>
    <property type="project" value="TreeGrafter"/>
</dbReference>
<keyword evidence="2" id="KW-1185">Reference proteome</keyword>
<evidence type="ECO:0000313" key="2">
    <source>
        <dbReference type="Proteomes" id="UP000694392"/>
    </source>
</evidence>
<proteinExistence type="predicted"/>
<accession>A0A8D0H1P4</accession>
<reference evidence="1" key="2">
    <citation type="submission" date="2025-09" db="UniProtKB">
        <authorList>
            <consortium name="Ensembl"/>
        </authorList>
    </citation>
    <scope>IDENTIFICATION</scope>
</reference>
<organism evidence="1 2">
    <name type="scientific">Sphenodon punctatus</name>
    <name type="common">Tuatara</name>
    <name type="synonym">Hatteria punctata</name>
    <dbReference type="NCBI Taxonomy" id="8508"/>
    <lineage>
        <taxon>Eukaryota</taxon>
        <taxon>Metazoa</taxon>
        <taxon>Chordata</taxon>
        <taxon>Craniata</taxon>
        <taxon>Vertebrata</taxon>
        <taxon>Euteleostomi</taxon>
        <taxon>Lepidosauria</taxon>
        <taxon>Sphenodontia</taxon>
        <taxon>Sphenodontidae</taxon>
        <taxon>Sphenodon</taxon>
    </lineage>
</organism>
<dbReference type="GO" id="GO:0030705">
    <property type="term" value="P:cytoskeleton-dependent intracellular transport"/>
    <property type="evidence" value="ECO:0007669"/>
    <property type="project" value="TreeGrafter"/>
</dbReference>
<protein>
    <submittedName>
        <fullName evidence="1">Uncharacterized protein</fullName>
    </submittedName>
</protein>
<dbReference type="AlphaFoldDB" id="A0A8D0H1P4"/>
<dbReference type="GO" id="GO:0005737">
    <property type="term" value="C:cytoplasm"/>
    <property type="evidence" value="ECO:0007669"/>
    <property type="project" value="TreeGrafter"/>
</dbReference>
<dbReference type="GO" id="GO:0031122">
    <property type="term" value="P:cytoplasmic microtubule organization"/>
    <property type="evidence" value="ECO:0007669"/>
    <property type="project" value="TreeGrafter"/>
</dbReference>
<dbReference type="Gene3D" id="1.10.418.10">
    <property type="entry name" value="Calponin-like domain"/>
    <property type="match status" value="1"/>
</dbReference>
<dbReference type="GO" id="GO:0008017">
    <property type="term" value="F:microtubule binding"/>
    <property type="evidence" value="ECO:0007669"/>
    <property type="project" value="TreeGrafter"/>
</dbReference>
<evidence type="ECO:0000313" key="1">
    <source>
        <dbReference type="Ensembl" id="ENSSPUP00000017134.1"/>
    </source>
</evidence>
<dbReference type="GO" id="GO:0005813">
    <property type="term" value="C:centrosome"/>
    <property type="evidence" value="ECO:0007669"/>
    <property type="project" value="TreeGrafter"/>
</dbReference>
<reference evidence="1" key="1">
    <citation type="submission" date="2025-08" db="UniProtKB">
        <authorList>
            <consortium name="Ensembl"/>
        </authorList>
    </citation>
    <scope>IDENTIFICATION</scope>
</reference>
<dbReference type="Proteomes" id="UP000694392">
    <property type="component" value="Unplaced"/>
</dbReference>
<dbReference type="PANTHER" id="PTHR18947">
    <property type="entry name" value="HOOK PROTEINS"/>
    <property type="match status" value="1"/>
</dbReference>
<dbReference type="InterPro" id="IPR036872">
    <property type="entry name" value="CH_dom_sf"/>
</dbReference>
<dbReference type="PANTHER" id="PTHR18947:SF31">
    <property type="entry name" value="PROTEIN DAPLE"/>
    <property type="match status" value="1"/>
</dbReference>
<dbReference type="GeneTree" id="ENSGT00940000154785"/>